<evidence type="ECO:0000313" key="3">
    <source>
        <dbReference type="Proteomes" id="UP001642409"/>
    </source>
</evidence>
<reference evidence="2 3" key="2">
    <citation type="submission" date="2024-07" db="EMBL/GenBank/DDBJ databases">
        <authorList>
            <person name="Akdeniz Z."/>
        </authorList>
    </citation>
    <scope>NUCLEOTIDE SEQUENCE [LARGE SCALE GENOMIC DNA]</scope>
</reference>
<sequence>MQQFHQRKPIVDLHTCNLLLNNYYCSNELFLVILWEYYENLLIDFQGILVRACVDTFTNFILSMDLYAASQTVPKGETKTLDVIKRLIDFPKQPACTLFCDNYQYN</sequence>
<gene>
    <name evidence="2" type="ORF">HINF_LOCUS15868</name>
    <name evidence="1" type="ORF">HINF_LOCUS413</name>
</gene>
<dbReference type="EMBL" id="CAXDID020000038">
    <property type="protein sequence ID" value="CAL5998707.1"/>
    <property type="molecule type" value="Genomic_DNA"/>
</dbReference>
<comment type="caution">
    <text evidence="1">The sequence shown here is derived from an EMBL/GenBank/DDBJ whole genome shotgun (WGS) entry which is preliminary data.</text>
</comment>
<keyword evidence="3" id="KW-1185">Reference proteome</keyword>
<organism evidence="1">
    <name type="scientific">Hexamita inflata</name>
    <dbReference type="NCBI Taxonomy" id="28002"/>
    <lineage>
        <taxon>Eukaryota</taxon>
        <taxon>Metamonada</taxon>
        <taxon>Diplomonadida</taxon>
        <taxon>Hexamitidae</taxon>
        <taxon>Hexamitinae</taxon>
        <taxon>Hexamita</taxon>
    </lineage>
</organism>
<dbReference type="AlphaFoldDB" id="A0AA86N4S4"/>
<evidence type="ECO:0000313" key="2">
    <source>
        <dbReference type="EMBL" id="CAL5998707.1"/>
    </source>
</evidence>
<dbReference type="Proteomes" id="UP001642409">
    <property type="component" value="Unassembled WGS sequence"/>
</dbReference>
<evidence type="ECO:0000313" key="1">
    <source>
        <dbReference type="EMBL" id="CAI9912768.1"/>
    </source>
</evidence>
<accession>A0AA86N4S4</accession>
<reference evidence="1" key="1">
    <citation type="submission" date="2023-06" db="EMBL/GenBank/DDBJ databases">
        <authorList>
            <person name="Kurt Z."/>
        </authorList>
    </citation>
    <scope>NUCLEOTIDE SEQUENCE</scope>
</reference>
<protein>
    <submittedName>
        <fullName evidence="2">Hypothetical_protein</fullName>
    </submittedName>
</protein>
<dbReference type="EMBL" id="CATOUU010000003">
    <property type="protein sequence ID" value="CAI9912768.1"/>
    <property type="molecule type" value="Genomic_DNA"/>
</dbReference>
<name>A0AA86N4S4_9EUKA</name>
<proteinExistence type="predicted"/>